<dbReference type="InterPro" id="IPR005178">
    <property type="entry name" value="Ostalpha/TMEM184C"/>
</dbReference>
<evidence type="ECO:0000256" key="3">
    <source>
        <dbReference type="ARBA" id="ARBA00022989"/>
    </source>
</evidence>
<comment type="caution">
    <text evidence="6">The sequence shown here is derived from an EMBL/GenBank/DDBJ whole genome shotgun (WGS) entry which is preliminary data.</text>
</comment>
<reference evidence="6" key="1">
    <citation type="submission" date="2022-02" db="EMBL/GenBank/DDBJ databases">
        <title>Atlantic sturgeon de novo genome assembly.</title>
        <authorList>
            <person name="Stock M."/>
            <person name="Klopp C."/>
            <person name="Guiguen Y."/>
            <person name="Cabau C."/>
            <person name="Parinello H."/>
            <person name="Santidrian Yebra-Pimentel E."/>
            <person name="Kuhl H."/>
            <person name="Dirks R.P."/>
            <person name="Guessner J."/>
            <person name="Wuertz S."/>
            <person name="Du K."/>
            <person name="Schartl M."/>
        </authorList>
    </citation>
    <scope>NUCLEOTIDE SEQUENCE</scope>
    <source>
        <strain evidence="6">STURGEONOMICS-FGT-2020</strain>
        <tissue evidence="6">Whole blood</tissue>
    </source>
</reference>
<dbReference type="Pfam" id="PF03619">
    <property type="entry name" value="Solute_trans_a"/>
    <property type="match status" value="1"/>
</dbReference>
<feature type="transmembrane region" description="Helical" evidence="5">
    <location>
        <begin position="158"/>
        <end position="182"/>
    </location>
</feature>
<dbReference type="PANTHER" id="PTHR23423">
    <property type="entry name" value="ORGANIC SOLUTE TRANSPORTER-RELATED"/>
    <property type="match status" value="1"/>
</dbReference>
<comment type="subcellular location">
    <subcellularLocation>
        <location evidence="1">Membrane</location>
        <topology evidence="1">Multi-pass membrane protein</topology>
    </subcellularLocation>
</comment>
<dbReference type="EMBL" id="JAGXEW010000009">
    <property type="protein sequence ID" value="KAK1168275.1"/>
    <property type="molecule type" value="Genomic_DNA"/>
</dbReference>
<keyword evidence="7" id="KW-1185">Reference proteome</keyword>
<keyword evidence="2 5" id="KW-0812">Transmembrane</keyword>
<evidence type="ECO:0000313" key="7">
    <source>
        <dbReference type="Proteomes" id="UP001230051"/>
    </source>
</evidence>
<protein>
    <submittedName>
        <fullName evidence="6">Organic solute transporter subunit alpha-like</fullName>
    </submittedName>
</protein>
<feature type="transmembrane region" description="Helical" evidence="5">
    <location>
        <begin position="69"/>
        <end position="88"/>
    </location>
</feature>
<keyword evidence="4 5" id="KW-0472">Membrane</keyword>
<feature type="transmembrane region" description="Helical" evidence="5">
    <location>
        <begin position="236"/>
        <end position="257"/>
    </location>
</feature>
<keyword evidence="3 5" id="KW-1133">Transmembrane helix</keyword>
<organism evidence="6 7">
    <name type="scientific">Acipenser oxyrinchus oxyrinchus</name>
    <dbReference type="NCBI Taxonomy" id="40147"/>
    <lineage>
        <taxon>Eukaryota</taxon>
        <taxon>Metazoa</taxon>
        <taxon>Chordata</taxon>
        <taxon>Craniata</taxon>
        <taxon>Vertebrata</taxon>
        <taxon>Euteleostomi</taxon>
        <taxon>Actinopterygii</taxon>
        <taxon>Chondrostei</taxon>
        <taxon>Acipenseriformes</taxon>
        <taxon>Acipenseridae</taxon>
        <taxon>Acipenser</taxon>
    </lineage>
</organism>
<evidence type="ECO:0000256" key="4">
    <source>
        <dbReference type="ARBA" id="ARBA00023136"/>
    </source>
</evidence>
<feature type="transmembrane region" description="Helical" evidence="5">
    <location>
        <begin position="94"/>
        <end position="115"/>
    </location>
</feature>
<evidence type="ECO:0000256" key="5">
    <source>
        <dbReference type="SAM" id="Phobius"/>
    </source>
</evidence>
<dbReference type="AlphaFoldDB" id="A0AAD8DFB9"/>
<evidence type="ECO:0000256" key="1">
    <source>
        <dbReference type="ARBA" id="ARBA00004141"/>
    </source>
</evidence>
<proteinExistence type="predicted"/>
<evidence type="ECO:0000313" key="6">
    <source>
        <dbReference type="EMBL" id="KAK1168275.1"/>
    </source>
</evidence>
<accession>A0AAD8DFB9</accession>
<evidence type="ECO:0000256" key="2">
    <source>
        <dbReference type="ARBA" id="ARBA00022692"/>
    </source>
</evidence>
<gene>
    <name evidence="6" type="primary">slc51a</name>
    <name evidence="6" type="ORF">AOXY_G11175</name>
</gene>
<name>A0AAD8DFB9_ACIOX</name>
<feature type="transmembrane region" description="Helical" evidence="5">
    <location>
        <begin position="277"/>
        <end position="297"/>
    </location>
</feature>
<dbReference type="Proteomes" id="UP001230051">
    <property type="component" value="Unassembled WGS sequence"/>
</dbReference>
<dbReference type="SMART" id="SM01417">
    <property type="entry name" value="Solute_trans_a"/>
    <property type="match status" value="1"/>
</dbReference>
<feature type="transmembrane region" description="Helical" evidence="5">
    <location>
        <begin position="29"/>
        <end position="49"/>
    </location>
</feature>
<sequence length="330" mass="36928">MDDFGNVTIDPYCTGKPPLAIDIILNLDVFGIVLYAVLTVMALISVLVYMEEAVYIYKKIPGPKKTAIMWVNGAAPLIGTTACLGMWIPRSTMFTDFTAATYFAIVIHMFLVMMIEECGGDEGFLKQCGKNRLKISTGPCCCCCLCLPYVGISRRTLFLLKAGTFQFAFFRMVFTILSILLWTNDNFDTANLSITSAAIWINPFVGILTIISLWPVAMMFNQTRGLLSSKKIIPKFVLYQLVLILSQLQSAIINILAMGGNIACAPPFSSQARGSFMNQQLLIMEMFIVTLVSRIFYRRRYEELGAVDEHEEDNMDNAKIQLKEDGVQWA</sequence>
<feature type="transmembrane region" description="Helical" evidence="5">
    <location>
        <begin position="194"/>
        <end position="216"/>
    </location>
</feature>
<dbReference type="GO" id="GO:0016020">
    <property type="term" value="C:membrane"/>
    <property type="evidence" value="ECO:0007669"/>
    <property type="project" value="UniProtKB-SubCell"/>
</dbReference>